<dbReference type="Gene3D" id="1.10.1200.120">
    <property type="entry name" value="Large-conductance mechanosensitive channel, MscL, domain 1"/>
    <property type="match status" value="1"/>
</dbReference>
<dbReference type="Proteomes" id="UP000245283">
    <property type="component" value="Unassembled WGS sequence"/>
</dbReference>
<evidence type="ECO:0000256" key="5">
    <source>
        <dbReference type="ARBA" id="ARBA00022692"/>
    </source>
</evidence>
<keyword evidence="12" id="KW-1185">Reference proteome</keyword>
<comment type="subunit">
    <text evidence="10">Homopentamer.</text>
</comment>
<dbReference type="PANTHER" id="PTHR30266:SF2">
    <property type="entry name" value="LARGE-CONDUCTANCE MECHANOSENSITIVE CHANNEL"/>
    <property type="match status" value="1"/>
</dbReference>
<evidence type="ECO:0000313" key="11">
    <source>
        <dbReference type="EMBL" id="PWF27198.1"/>
    </source>
</evidence>
<dbReference type="GO" id="GO:0005886">
    <property type="term" value="C:plasma membrane"/>
    <property type="evidence" value="ECO:0007669"/>
    <property type="project" value="UniProtKB-SubCell"/>
</dbReference>
<dbReference type="HAMAP" id="MF_00115">
    <property type="entry name" value="MscL"/>
    <property type="match status" value="1"/>
</dbReference>
<dbReference type="InterPro" id="IPR037673">
    <property type="entry name" value="MSC/AndL"/>
</dbReference>
<feature type="transmembrane region" description="Helical" evidence="10">
    <location>
        <begin position="21"/>
        <end position="47"/>
    </location>
</feature>
<dbReference type="GO" id="GO:0008381">
    <property type="term" value="F:mechanosensitive monoatomic ion channel activity"/>
    <property type="evidence" value="ECO:0007669"/>
    <property type="project" value="UniProtKB-UniRule"/>
</dbReference>
<keyword evidence="9 10" id="KW-0407">Ion channel</keyword>
<sequence length="138" mass="14792">MLKGFRDFITRGNVIDLAVGIIIGAAFTPIIEAISDLLMTIIAGLVGEPDFDNVWTLSVGSAQATPGTILTALVNFLLIAAALYFFVVLPMNKWHERQEARKEEEPAEADTNELLGQIRDLLAANAPGTGGTGKHSEN</sequence>
<dbReference type="RefSeq" id="WP_109092697.1">
    <property type="nucleotide sequence ID" value="NZ_CAMELQ010000026.1"/>
</dbReference>
<dbReference type="PROSITE" id="PS01327">
    <property type="entry name" value="MSCL"/>
    <property type="match status" value="1"/>
</dbReference>
<dbReference type="InterPro" id="IPR036019">
    <property type="entry name" value="MscL_channel"/>
</dbReference>
<dbReference type="SUPFAM" id="SSF81330">
    <property type="entry name" value="Gated mechanosensitive channel"/>
    <property type="match status" value="1"/>
</dbReference>
<comment type="function">
    <text evidence="10">Channel that opens in response to stretch forces in the membrane lipid bilayer. May participate in the regulation of osmotic pressure changes within the cell.</text>
</comment>
<feature type="transmembrane region" description="Helical" evidence="10">
    <location>
        <begin position="67"/>
        <end position="89"/>
    </location>
</feature>
<evidence type="ECO:0000256" key="2">
    <source>
        <dbReference type="ARBA" id="ARBA00007254"/>
    </source>
</evidence>
<evidence type="ECO:0000256" key="4">
    <source>
        <dbReference type="ARBA" id="ARBA00022475"/>
    </source>
</evidence>
<evidence type="ECO:0000256" key="9">
    <source>
        <dbReference type="ARBA" id="ARBA00023303"/>
    </source>
</evidence>
<keyword evidence="6 10" id="KW-1133">Transmembrane helix</keyword>
<keyword evidence="5 10" id="KW-0812">Transmembrane</keyword>
<comment type="subcellular location">
    <subcellularLocation>
        <location evidence="1 10">Cell membrane</location>
        <topology evidence="1 10">Multi-pass membrane protein</topology>
    </subcellularLocation>
</comment>
<evidence type="ECO:0000313" key="12">
    <source>
        <dbReference type="Proteomes" id="UP000245283"/>
    </source>
</evidence>
<keyword evidence="3 10" id="KW-0813">Transport</keyword>
<accession>A0A2V1K6V1</accession>
<keyword evidence="4 10" id="KW-1003">Cell membrane</keyword>
<dbReference type="NCBIfam" id="TIGR00220">
    <property type="entry name" value="mscL"/>
    <property type="match status" value="1"/>
</dbReference>
<evidence type="ECO:0000256" key="6">
    <source>
        <dbReference type="ARBA" id="ARBA00022989"/>
    </source>
</evidence>
<reference evidence="12" key="1">
    <citation type="submission" date="2018-05" db="EMBL/GenBank/DDBJ databases">
        <authorList>
            <person name="Li Y."/>
        </authorList>
    </citation>
    <scope>NUCLEOTIDE SEQUENCE [LARGE SCALE GENOMIC DNA]</scope>
    <source>
        <strain evidence="12">sk1b4</strain>
    </source>
</reference>
<comment type="caution">
    <text evidence="11">The sequence shown here is derived from an EMBL/GenBank/DDBJ whole genome shotgun (WGS) entry which is preliminary data.</text>
</comment>
<keyword evidence="7 10" id="KW-0406">Ion transport</keyword>
<gene>
    <name evidence="10 11" type="primary">mscL</name>
    <name evidence="11" type="ORF">DD236_02010</name>
</gene>
<evidence type="ECO:0000256" key="1">
    <source>
        <dbReference type="ARBA" id="ARBA00004651"/>
    </source>
</evidence>
<dbReference type="OrthoDB" id="9810350at2"/>
<evidence type="ECO:0000256" key="3">
    <source>
        <dbReference type="ARBA" id="ARBA00022448"/>
    </source>
</evidence>
<dbReference type="PANTHER" id="PTHR30266">
    <property type="entry name" value="MECHANOSENSITIVE CHANNEL MSCL"/>
    <property type="match status" value="1"/>
</dbReference>
<dbReference type="Pfam" id="PF01741">
    <property type="entry name" value="MscL"/>
    <property type="match status" value="1"/>
</dbReference>
<proteinExistence type="inferred from homology"/>
<dbReference type="PRINTS" id="PR01264">
    <property type="entry name" value="MECHCHANNEL"/>
</dbReference>
<dbReference type="AlphaFoldDB" id="A0A2V1K6V1"/>
<organism evidence="11 12">
    <name type="scientific">Ancrocorticia populi</name>
    <dbReference type="NCBI Taxonomy" id="2175228"/>
    <lineage>
        <taxon>Bacteria</taxon>
        <taxon>Bacillati</taxon>
        <taxon>Actinomycetota</taxon>
        <taxon>Actinomycetes</taxon>
        <taxon>Actinomycetales</taxon>
        <taxon>Actinomycetaceae</taxon>
        <taxon>Ancrocorticia</taxon>
    </lineage>
</organism>
<dbReference type="InterPro" id="IPR001185">
    <property type="entry name" value="MS_channel"/>
</dbReference>
<comment type="similarity">
    <text evidence="2 10">Belongs to the MscL family.</text>
</comment>
<evidence type="ECO:0000256" key="7">
    <source>
        <dbReference type="ARBA" id="ARBA00023065"/>
    </source>
</evidence>
<keyword evidence="8 10" id="KW-0472">Membrane</keyword>
<dbReference type="InterPro" id="IPR019823">
    <property type="entry name" value="Mechanosensitive_channel_CS"/>
</dbReference>
<protein>
    <recommendedName>
        <fullName evidence="10">Large-conductance mechanosensitive channel</fullName>
    </recommendedName>
</protein>
<evidence type="ECO:0000256" key="8">
    <source>
        <dbReference type="ARBA" id="ARBA00023136"/>
    </source>
</evidence>
<evidence type="ECO:0000256" key="10">
    <source>
        <dbReference type="HAMAP-Rule" id="MF_00115"/>
    </source>
</evidence>
<dbReference type="EMBL" id="QETB01000001">
    <property type="protein sequence ID" value="PWF27198.1"/>
    <property type="molecule type" value="Genomic_DNA"/>
</dbReference>
<name>A0A2V1K6V1_9ACTO</name>